<keyword evidence="5 9" id="KW-0067">ATP-binding</keyword>
<feature type="binding site" evidence="9">
    <location>
        <begin position="86"/>
        <end position="90"/>
    </location>
    <ligand>
        <name>ATP</name>
        <dbReference type="ChEBI" id="CHEBI:30616"/>
    </ligand>
</feature>
<dbReference type="EMBL" id="CP095045">
    <property type="protein sequence ID" value="UOQ56424.1"/>
    <property type="molecule type" value="Genomic_DNA"/>
</dbReference>
<comment type="caution">
    <text evidence="9">Lacks conserved residue(s) required for the propagation of feature annotation.</text>
</comment>
<protein>
    <recommendedName>
        <fullName evidence="9">Chaperonin GroEL</fullName>
        <ecNumber evidence="9">5.6.1.7</ecNumber>
    </recommendedName>
    <alternativeName>
        <fullName evidence="9">60 kDa chaperonin</fullName>
    </alternativeName>
    <alternativeName>
        <fullName evidence="9">Chaperonin-60</fullName>
        <shortName evidence="9">Cpn60</shortName>
    </alternativeName>
</protein>
<dbReference type="NCBIfam" id="NF009487">
    <property type="entry name" value="PRK12849.1"/>
    <property type="match status" value="1"/>
</dbReference>
<keyword evidence="13" id="KW-1185">Reference proteome</keyword>
<keyword evidence="6 9" id="KW-0143">Chaperone</keyword>
<dbReference type="CDD" id="cd03344">
    <property type="entry name" value="GroEL"/>
    <property type="match status" value="1"/>
</dbReference>
<dbReference type="NCBIfam" id="NF009489">
    <property type="entry name" value="PRK12851.1"/>
    <property type="match status" value="1"/>
</dbReference>
<evidence type="ECO:0000256" key="4">
    <source>
        <dbReference type="ARBA" id="ARBA00022741"/>
    </source>
</evidence>
<keyword evidence="9" id="KW-0963">Cytoplasm</keyword>
<evidence type="ECO:0000256" key="3">
    <source>
        <dbReference type="ARBA" id="ARBA00006607"/>
    </source>
</evidence>
<evidence type="ECO:0000256" key="7">
    <source>
        <dbReference type="ARBA" id="ARBA00023235"/>
    </source>
</evidence>
<dbReference type="InterPro" id="IPR018370">
    <property type="entry name" value="Chaperonin_Cpn60_CS"/>
</dbReference>
<dbReference type="RefSeq" id="WP_244690208.1">
    <property type="nucleotide sequence ID" value="NZ_CP095044.1"/>
</dbReference>
<dbReference type="EC" id="5.6.1.7" evidence="9"/>
<dbReference type="SUPFAM" id="SSF48592">
    <property type="entry name" value="GroEL equatorial domain-like"/>
    <property type="match status" value="1"/>
</dbReference>
<dbReference type="SUPFAM" id="SSF52029">
    <property type="entry name" value="GroEL apical domain-like"/>
    <property type="match status" value="1"/>
</dbReference>
<comment type="subcellular location">
    <subcellularLocation>
        <location evidence="2">Cell surface</location>
    </subcellularLocation>
    <subcellularLocation>
        <location evidence="9">Cytoplasm</location>
    </subcellularLocation>
    <subcellularLocation>
        <location evidence="8">Secreted</location>
        <location evidence="8">Capsule</location>
    </subcellularLocation>
    <subcellularLocation>
        <location evidence="1">Secreted</location>
        <location evidence="1">Cell wall</location>
    </subcellularLocation>
</comment>
<dbReference type="PRINTS" id="PR00298">
    <property type="entry name" value="CHAPERONIN60"/>
</dbReference>
<feature type="binding site" evidence="9">
    <location>
        <begin position="477"/>
        <end position="479"/>
    </location>
    <ligand>
        <name>ATP</name>
        <dbReference type="ChEBI" id="CHEBI:30616"/>
    </ligand>
</feature>
<comment type="similarity">
    <text evidence="3 9 10">Belongs to the chaperonin (HSP60) family.</text>
</comment>
<reference evidence="12 13" key="1">
    <citation type="submission" date="2022-04" db="EMBL/GenBank/DDBJ databases">
        <title>Leucobacter sp. isolated from rhizosphere of garlic.</title>
        <authorList>
            <person name="Won M."/>
            <person name="Lee C.-M."/>
            <person name="Woen H.-Y."/>
            <person name="Kwon S.-W."/>
        </authorList>
    </citation>
    <scope>NUCLEOTIDE SEQUENCE [LARGE SCALE GENOMIC DNA]</scope>
    <source>
        <strain evidence="12 13">H21R-40</strain>
    </source>
</reference>
<proteinExistence type="inferred from homology"/>
<evidence type="ECO:0000256" key="6">
    <source>
        <dbReference type="ARBA" id="ARBA00023186"/>
    </source>
</evidence>
<keyword evidence="7 9" id="KW-0413">Isomerase</keyword>
<evidence type="ECO:0000256" key="10">
    <source>
        <dbReference type="RuleBase" id="RU000418"/>
    </source>
</evidence>
<dbReference type="SUPFAM" id="SSF54849">
    <property type="entry name" value="GroEL-intermediate domain like"/>
    <property type="match status" value="1"/>
</dbReference>
<dbReference type="InterPro" id="IPR027409">
    <property type="entry name" value="GroEL-like_apical_dom_sf"/>
</dbReference>
<dbReference type="InterPro" id="IPR001844">
    <property type="entry name" value="Cpn60/GroEL"/>
</dbReference>
<evidence type="ECO:0000313" key="13">
    <source>
        <dbReference type="Proteomes" id="UP000831786"/>
    </source>
</evidence>
<accession>A0ABY4FIC6</accession>
<evidence type="ECO:0000256" key="2">
    <source>
        <dbReference type="ARBA" id="ARBA00004241"/>
    </source>
</evidence>
<evidence type="ECO:0000256" key="8">
    <source>
        <dbReference type="ARBA" id="ARBA00025702"/>
    </source>
</evidence>
<feature type="binding site" evidence="9">
    <location>
        <position position="413"/>
    </location>
    <ligand>
        <name>ATP</name>
        <dbReference type="ChEBI" id="CHEBI:30616"/>
    </ligand>
</feature>
<organism evidence="12 13">
    <name type="scientific">Leucobacter allii</name>
    <dbReference type="NCBI Taxonomy" id="2932247"/>
    <lineage>
        <taxon>Bacteria</taxon>
        <taxon>Bacillati</taxon>
        <taxon>Actinomycetota</taxon>
        <taxon>Actinomycetes</taxon>
        <taxon>Micrococcales</taxon>
        <taxon>Microbacteriaceae</taxon>
        <taxon>Leucobacter</taxon>
    </lineage>
</organism>
<dbReference type="Proteomes" id="UP000831786">
    <property type="component" value="Chromosome"/>
</dbReference>
<comment type="function">
    <text evidence="9 11">Together with its co-chaperonin GroES, plays an essential role in assisting protein folding. The GroEL-GroES system forms a nano-cage that allows encapsulation of the non-native substrate proteins and provides a physical environment optimized to promote and accelerate protein folding.</text>
</comment>
<sequence>MAKIIAFDEEARRGLERGLNTLADAVKVTLGPRGRNVVLEKKWGAPTITNDGVSIAKEIELDDPYEKIGAELVKEVAKKTDDVAGDGTTTATVLAQALVREGLRNVAAGSDPIAIKKGIEKAVSAVSAKLLENAKEIETTDEIAATASISAADEQIGKLIAEAIDKVGKEGVVTVEESNTFGTELELTEGMRFDKGYLSAYFVTDADRQEAVFEDPYILIVNSKVSNIKDLLPVVDPVIQSGKQLLIIAEDVEGEALATLVLNKIRGIFKSAAVKAPGFGDRRKAMLQDIAILTGGQVISEEVGLKLENATLDMLGTARKVIITKDETTIVQGGGEEEAIAGRVTQIRREIENTDSDYDREKLQERLAKLAGGVAVIKAGAATEVELKERKHRIEDAVRNAKAAVDEGVLPGGGVALIQAGKDVFDGLNLAGDEAVGAKIVQTAIEAPLRQIALNAGLEPGVVANNVANLPTGHGLNAATGEYGDLVAQGILDPAKVTRSALQNAASIAGLFLTTEAVVADKPEPAAAAPAGDPTGGMDF</sequence>
<dbReference type="InterPro" id="IPR002423">
    <property type="entry name" value="Cpn60/GroEL/TCP-1"/>
</dbReference>
<dbReference type="NCBIfam" id="TIGR02348">
    <property type="entry name" value="GroEL"/>
    <property type="match status" value="1"/>
</dbReference>
<evidence type="ECO:0000256" key="1">
    <source>
        <dbReference type="ARBA" id="ARBA00004191"/>
    </source>
</evidence>
<dbReference type="HAMAP" id="MF_00600">
    <property type="entry name" value="CH60"/>
    <property type="match status" value="1"/>
</dbReference>
<feature type="binding site" evidence="9">
    <location>
        <begin position="29"/>
        <end position="32"/>
    </location>
    <ligand>
        <name>ATP</name>
        <dbReference type="ChEBI" id="CHEBI:30616"/>
    </ligand>
</feature>
<dbReference type="NCBIfam" id="NF009488">
    <property type="entry name" value="PRK12850.1"/>
    <property type="match status" value="1"/>
</dbReference>
<dbReference type="Gene3D" id="3.30.260.10">
    <property type="entry name" value="TCP-1-like chaperonin intermediate domain"/>
    <property type="match status" value="1"/>
</dbReference>
<comment type="subunit">
    <text evidence="9 11">Forms a cylinder of 14 subunits composed of two heptameric rings stacked back-to-back. Interacts with the co-chaperonin GroES.</text>
</comment>
<gene>
    <name evidence="9 12" type="primary">groL</name>
    <name evidence="9" type="synonym">groEL</name>
    <name evidence="12" type="ORF">MUN78_12150</name>
</gene>
<evidence type="ECO:0000256" key="9">
    <source>
        <dbReference type="HAMAP-Rule" id="MF_00600"/>
    </source>
</evidence>
<dbReference type="Gene3D" id="1.10.560.10">
    <property type="entry name" value="GroEL-like equatorial domain"/>
    <property type="match status" value="1"/>
</dbReference>
<name>A0ABY4FIC6_9MICO</name>
<dbReference type="InterPro" id="IPR027410">
    <property type="entry name" value="TCP-1-like_intermed_sf"/>
</dbReference>
<dbReference type="NCBIfam" id="NF000592">
    <property type="entry name" value="PRK00013.1"/>
    <property type="match status" value="1"/>
</dbReference>
<evidence type="ECO:0000256" key="11">
    <source>
        <dbReference type="RuleBase" id="RU000419"/>
    </source>
</evidence>
<dbReference type="InterPro" id="IPR027413">
    <property type="entry name" value="GROEL-like_equatorial_sf"/>
</dbReference>
<keyword evidence="4 9" id="KW-0547">Nucleotide-binding</keyword>
<evidence type="ECO:0000313" key="12">
    <source>
        <dbReference type="EMBL" id="UOQ56424.1"/>
    </source>
</evidence>
<dbReference type="PROSITE" id="PS00296">
    <property type="entry name" value="CHAPERONINS_CPN60"/>
    <property type="match status" value="1"/>
</dbReference>
<feature type="binding site" evidence="9">
    <location>
        <position position="493"/>
    </location>
    <ligand>
        <name>ATP</name>
        <dbReference type="ChEBI" id="CHEBI:30616"/>
    </ligand>
</feature>
<dbReference type="Pfam" id="PF00118">
    <property type="entry name" value="Cpn60_TCP1"/>
    <property type="match status" value="1"/>
</dbReference>
<dbReference type="Gene3D" id="3.50.7.10">
    <property type="entry name" value="GroEL"/>
    <property type="match status" value="1"/>
</dbReference>
<evidence type="ECO:0000256" key="5">
    <source>
        <dbReference type="ARBA" id="ARBA00022840"/>
    </source>
</evidence>
<dbReference type="PANTHER" id="PTHR45633">
    <property type="entry name" value="60 KDA HEAT SHOCK PROTEIN, MITOCHONDRIAL"/>
    <property type="match status" value="1"/>
</dbReference>